<organism evidence="2 3">
    <name type="scientific">Pedobacter punctiformis</name>
    <dbReference type="NCBI Taxonomy" id="3004097"/>
    <lineage>
        <taxon>Bacteria</taxon>
        <taxon>Pseudomonadati</taxon>
        <taxon>Bacteroidota</taxon>
        <taxon>Sphingobacteriia</taxon>
        <taxon>Sphingobacteriales</taxon>
        <taxon>Sphingobacteriaceae</taxon>
        <taxon>Pedobacter</taxon>
    </lineage>
</organism>
<evidence type="ECO:0000313" key="3">
    <source>
        <dbReference type="Proteomes" id="UP001144347"/>
    </source>
</evidence>
<evidence type="ECO:0000313" key="2">
    <source>
        <dbReference type="EMBL" id="MCZ4245054.1"/>
    </source>
</evidence>
<dbReference type="Proteomes" id="UP001144347">
    <property type="component" value="Unassembled WGS sequence"/>
</dbReference>
<comment type="caution">
    <text evidence="2">The sequence shown here is derived from an EMBL/GenBank/DDBJ whole genome shotgun (WGS) entry which is preliminary data.</text>
</comment>
<gene>
    <name evidence="2" type="ORF">O0955_13660</name>
</gene>
<reference evidence="2" key="1">
    <citation type="submission" date="2022-12" db="EMBL/GenBank/DDBJ databases">
        <title>Genome sequence of HCMS5-2.</title>
        <authorList>
            <person name="Woo H."/>
        </authorList>
    </citation>
    <scope>NUCLEOTIDE SEQUENCE</scope>
    <source>
        <strain evidence="2">HCMS5-2</strain>
    </source>
</reference>
<keyword evidence="3" id="KW-1185">Reference proteome</keyword>
<accession>A0ABT4LDY0</accession>
<name>A0ABT4LDY0_9SPHI</name>
<evidence type="ECO:0000256" key="1">
    <source>
        <dbReference type="SAM" id="Phobius"/>
    </source>
</evidence>
<feature type="transmembrane region" description="Helical" evidence="1">
    <location>
        <begin position="68"/>
        <end position="88"/>
    </location>
</feature>
<feature type="transmembrane region" description="Helical" evidence="1">
    <location>
        <begin position="124"/>
        <end position="143"/>
    </location>
</feature>
<dbReference type="RefSeq" id="WP_269428106.1">
    <property type="nucleotide sequence ID" value="NZ_JAPWGM010000004.1"/>
</dbReference>
<dbReference type="EMBL" id="JAPWGM010000004">
    <property type="protein sequence ID" value="MCZ4245054.1"/>
    <property type="molecule type" value="Genomic_DNA"/>
</dbReference>
<keyword evidence="1" id="KW-0812">Transmembrane</keyword>
<proteinExistence type="predicted"/>
<protein>
    <submittedName>
        <fullName evidence="2">Uncharacterized protein</fullName>
    </submittedName>
</protein>
<keyword evidence="1" id="KW-1133">Transmembrane helix</keyword>
<feature type="transmembrane region" description="Helical" evidence="1">
    <location>
        <begin position="45"/>
        <end position="62"/>
    </location>
</feature>
<keyword evidence="1" id="KW-0472">Membrane</keyword>
<feature type="transmembrane region" description="Helical" evidence="1">
    <location>
        <begin position="158"/>
        <end position="180"/>
    </location>
</feature>
<sequence length="201" mass="24051">MNFDQLKNDWNKPETEETEILQSMLHIKEAHTPIDKIRKQMKCEFFVQLASLLFIALTPRIFGFPPEIKPVFMAFYAVTCGFCAYYFFKFYVFYKHSYDLSLDTRKNLLWFYYEMKLNIELYKALTYILAFIVLSFAAVYLLMVRGTIFQHILDKVSMIYIILNCFITILIVGLITELWAKFYYGKYVKELKKIIDKLDDE</sequence>